<comment type="similarity">
    <text evidence="1 5">Belongs to the peptidase C14A family.</text>
</comment>
<dbReference type="InParanoid" id="A8XI60"/>
<dbReference type="STRING" id="6238.A8XI60"/>
<keyword evidence="7" id="KW-0472">Membrane</keyword>
<keyword evidence="3" id="KW-0053">Apoptosis</keyword>
<feature type="region of interest" description="Disordered" evidence="6">
    <location>
        <begin position="508"/>
        <end position="593"/>
    </location>
</feature>
<dbReference type="SMART" id="SM00115">
    <property type="entry name" value="CASc"/>
    <property type="match status" value="1"/>
</dbReference>
<evidence type="ECO:0000256" key="4">
    <source>
        <dbReference type="ARBA" id="ARBA00022801"/>
    </source>
</evidence>
<reference evidence="10 11" key="2">
    <citation type="journal article" date="2011" name="PLoS Genet.">
        <title>Caenorhabditis briggsae recombinant inbred line genotypes reveal inter-strain incompatibility and the evolution of recombination.</title>
        <authorList>
            <person name="Ross J.A."/>
            <person name="Koboldt D.C."/>
            <person name="Staisch J.E."/>
            <person name="Chamberlin H.M."/>
            <person name="Gupta B.P."/>
            <person name="Miller R.D."/>
            <person name="Baird S.E."/>
            <person name="Haag E.S."/>
        </authorList>
    </citation>
    <scope>NUCLEOTIDE SEQUENCE [LARGE SCALE GENOMIC DNA]</scope>
    <source>
        <strain evidence="10 11">AF16</strain>
    </source>
</reference>
<feature type="compositionally biased region" description="Basic and acidic residues" evidence="6">
    <location>
        <begin position="529"/>
        <end position="554"/>
    </location>
</feature>
<evidence type="ECO:0000313" key="10">
    <source>
        <dbReference type="EMBL" id="CAP32334.2"/>
    </source>
</evidence>
<reference evidence="10 11" key="1">
    <citation type="journal article" date="2003" name="PLoS Biol.">
        <title>The genome sequence of Caenorhabditis briggsae: a platform for comparative genomics.</title>
        <authorList>
            <person name="Stein L.D."/>
            <person name="Bao Z."/>
            <person name="Blasiar D."/>
            <person name="Blumenthal T."/>
            <person name="Brent M.R."/>
            <person name="Chen N."/>
            <person name="Chinwalla A."/>
            <person name="Clarke L."/>
            <person name="Clee C."/>
            <person name="Coghlan A."/>
            <person name="Coulson A."/>
            <person name="D'Eustachio P."/>
            <person name="Fitch D.H."/>
            <person name="Fulton L.A."/>
            <person name="Fulton R.E."/>
            <person name="Griffiths-Jones S."/>
            <person name="Harris T.W."/>
            <person name="Hillier L.W."/>
            <person name="Kamath R."/>
            <person name="Kuwabara P.E."/>
            <person name="Mardis E.R."/>
            <person name="Marra M.A."/>
            <person name="Miner T.L."/>
            <person name="Minx P."/>
            <person name="Mullikin J.C."/>
            <person name="Plumb R.W."/>
            <person name="Rogers J."/>
            <person name="Schein J.E."/>
            <person name="Sohrmann M."/>
            <person name="Spieth J."/>
            <person name="Stajich J.E."/>
            <person name="Wei C."/>
            <person name="Willey D."/>
            <person name="Wilson R.K."/>
            <person name="Durbin R."/>
            <person name="Waterston R.H."/>
        </authorList>
    </citation>
    <scope>NUCLEOTIDE SEQUENCE [LARGE SCALE GENOMIC DNA]</scope>
    <source>
        <strain evidence="10 11">AF16</strain>
    </source>
</reference>
<evidence type="ECO:0000313" key="11">
    <source>
        <dbReference type="Proteomes" id="UP000008549"/>
    </source>
</evidence>
<keyword evidence="4" id="KW-0378">Hydrolase</keyword>
<dbReference type="PROSITE" id="PS01121">
    <property type="entry name" value="CASPASE_HIS"/>
    <property type="match status" value="1"/>
</dbReference>
<dbReference type="HOGENOM" id="CLU_460220_0_0_1"/>
<gene>
    <name evidence="10 12" type="ORF">CBG13553</name>
    <name evidence="10" type="ORF">CBG_13553</name>
</gene>
<dbReference type="WormBase" id="CBG13553">
    <property type="protein sequence ID" value="CBP39389"/>
    <property type="gene ID" value="WBGene00034304"/>
</dbReference>
<keyword evidence="2" id="KW-0645">Protease</keyword>
<evidence type="ECO:0000256" key="1">
    <source>
        <dbReference type="ARBA" id="ARBA00010134"/>
    </source>
</evidence>
<proteinExistence type="inferred from homology"/>
<keyword evidence="11" id="KW-1185">Reference proteome</keyword>
<dbReference type="PANTHER" id="PTHR47901:SF8">
    <property type="entry name" value="CASPASE-3"/>
    <property type="match status" value="1"/>
</dbReference>
<protein>
    <submittedName>
        <fullName evidence="10">Protein CBG13553</fullName>
    </submittedName>
</protein>
<feature type="compositionally biased region" description="Basic and acidic residues" evidence="6">
    <location>
        <begin position="508"/>
        <end position="520"/>
    </location>
</feature>
<dbReference type="AlphaFoldDB" id="A8XI60"/>
<evidence type="ECO:0000256" key="6">
    <source>
        <dbReference type="SAM" id="MobiDB-lite"/>
    </source>
</evidence>
<dbReference type="PROSITE" id="PS50208">
    <property type="entry name" value="CASPASE_P20"/>
    <property type="match status" value="1"/>
</dbReference>
<evidence type="ECO:0000256" key="5">
    <source>
        <dbReference type="RuleBase" id="RU003971"/>
    </source>
</evidence>
<dbReference type="GO" id="GO:0006508">
    <property type="term" value="P:proteolysis"/>
    <property type="evidence" value="ECO:0007669"/>
    <property type="project" value="UniProtKB-KW"/>
</dbReference>
<dbReference type="SUPFAM" id="SSF52129">
    <property type="entry name" value="Caspase-like"/>
    <property type="match status" value="1"/>
</dbReference>
<name>A8XI60_CAEBR</name>
<dbReference type="Gene3D" id="3.40.50.1460">
    <property type="match status" value="1"/>
</dbReference>
<dbReference type="InterPro" id="IPR002398">
    <property type="entry name" value="Pept_C14"/>
</dbReference>
<dbReference type="RefSeq" id="XP_045095195.1">
    <property type="nucleotide sequence ID" value="XM_045236414.1"/>
</dbReference>
<evidence type="ECO:0000313" key="12">
    <source>
        <dbReference type="WormBase" id="CBG13553"/>
    </source>
</evidence>
<feature type="compositionally biased region" description="Basic and acidic residues" evidence="6">
    <location>
        <begin position="25"/>
        <end position="34"/>
    </location>
</feature>
<feature type="region of interest" description="Disordered" evidence="6">
    <location>
        <begin position="1"/>
        <end position="34"/>
    </location>
</feature>
<dbReference type="EMBL" id="HE600980">
    <property type="protein sequence ID" value="CAP32334.2"/>
    <property type="molecule type" value="Genomic_DNA"/>
</dbReference>
<dbReference type="InterPro" id="IPR029030">
    <property type="entry name" value="Caspase-like_dom_sf"/>
</dbReference>
<dbReference type="InterPro" id="IPR001309">
    <property type="entry name" value="Pept_C14_p20"/>
</dbReference>
<dbReference type="eggNOG" id="KOG3573">
    <property type="taxonomic scope" value="Eukaryota"/>
</dbReference>
<dbReference type="KEGG" id="cbr:CBG_13553"/>
<dbReference type="GeneID" id="8577005"/>
<evidence type="ECO:0000256" key="2">
    <source>
        <dbReference type="ARBA" id="ARBA00022670"/>
    </source>
</evidence>
<dbReference type="GO" id="GO:0004197">
    <property type="term" value="F:cysteine-type endopeptidase activity"/>
    <property type="evidence" value="ECO:0007669"/>
    <property type="project" value="InterPro"/>
</dbReference>
<dbReference type="InterPro" id="IPR015917">
    <property type="entry name" value="Pept_C14A"/>
</dbReference>
<organism evidence="10 11">
    <name type="scientific">Caenorhabditis briggsae</name>
    <dbReference type="NCBI Taxonomy" id="6238"/>
    <lineage>
        <taxon>Eukaryota</taxon>
        <taxon>Metazoa</taxon>
        <taxon>Ecdysozoa</taxon>
        <taxon>Nematoda</taxon>
        <taxon>Chromadorea</taxon>
        <taxon>Rhabditida</taxon>
        <taxon>Rhabditina</taxon>
        <taxon>Rhabditomorpha</taxon>
        <taxon>Rhabditoidea</taxon>
        <taxon>Rhabditidae</taxon>
        <taxon>Peloderinae</taxon>
        <taxon>Caenorhabditis</taxon>
    </lineage>
</organism>
<evidence type="ECO:0000256" key="3">
    <source>
        <dbReference type="ARBA" id="ARBA00022703"/>
    </source>
</evidence>
<keyword evidence="7" id="KW-1133">Transmembrane helix</keyword>
<keyword evidence="7" id="KW-0812">Transmembrane</keyword>
<dbReference type="GO" id="GO:0006915">
    <property type="term" value="P:apoptotic process"/>
    <property type="evidence" value="ECO:0007669"/>
    <property type="project" value="UniProtKB-KW"/>
</dbReference>
<feature type="domain" description="Caspase family p20" evidence="9">
    <location>
        <begin position="116"/>
        <end position="188"/>
    </location>
</feature>
<feature type="compositionally biased region" description="Basic and acidic residues" evidence="6">
    <location>
        <begin position="561"/>
        <end position="593"/>
    </location>
</feature>
<dbReference type="InterPro" id="IPR002138">
    <property type="entry name" value="Pept_C14_p10"/>
</dbReference>
<dbReference type="CTD" id="8577005"/>
<dbReference type="PANTHER" id="PTHR47901">
    <property type="entry name" value="CASPASE RECRUITMENT DOMAIN-CONTAINING PROTEIN 18"/>
    <property type="match status" value="1"/>
</dbReference>
<sequence length="593" mass="66934">MEKVEPAVKKRRLTKKKRIKRRKRLGLDKESEARKTQEFCLKVNERTQNLEEFLKLTGRKPEQRLLEIGNVAKNQQNKGNETTDGTAVKIPICGIGFNKKAFEFKRQEICLRKLTEIEQTVKYFGSSDSHGDSAVIIFITHGNANGILGSDNAEFNVEQVFSLLSPQNAPRLAGKPKIIFTENCRGESQDAGYCVVEEPRSAHGLVRSGMGLVVEKHEEKVGKTTRAIPMTSDFLLCCSTSHGNLAFADAQLGSYHVQLLCETIANRAHKDDLEKMLVEIRKRMSQMEFRGKGILKKQMPESNSGSIKICKIGKSDGNDTSWETTIDSIALFLAKNHTKAPQIFTYQSGDVCEFVGSVDRAKMRADFILVVKKHDDPQLNCDPEWGRQSFAIVNFYPENSDLVDELDEDVRFVAKIAFTSSETSKDPVPEWKNLTSAHRLLAQLTPHFMSSQSRIPDEYPFKAEREERMKRRTLKAVIALMGLAVCSLLVIMFLGSLSRYNESKKLKEQELEKKKKHEEQAEPTQPKSNHGEKSEKSEKKSEKKSGKDKSEKPNVKSSKSAKSEESKSSKSSKKDEPKKGNEEEPLLDKSKKD</sequence>
<accession>A8XI60</accession>
<dbReference type="InterPro" id="IPR016129">
    <property type="entry name" value="Caspase_his_AS"/>
</dbReference>
<evidence type="ECO:0000259" key="9">
    <source>
        <dbReference type="PROSITE" id="PS50208"/>
    </source>
</evidence>
<dbReference type="Pfam" id="PF00656">
    <property type="entry name" value="Peptidase_C14"/>
    <property type="match status" value="1"/>
</dbReference>
<feature type="domain" description="Caspase family p10" evidence="8">
    <location>
        <begin position="224"/>
        <end position="289"/>
    </location>
</feature>
<dbReference type="InterPro" id="IPR011600">
    <property type="entry name" value="Pept_C14_caspase"/>
</dbReference>
<feature type="transmembrane region" description="Helical" evidence="7">
    <location>
        <begin position="476"/>
        <end position="497"/>
    </location>
</feature>
<evidence type="ECO:0000256" key="7">
    <source>
        <dbReference type="SAM" id="Phobius"/>
    </source>
</evidence>
<feature type="compositionally biased region" description="Basic residues" evidence="6">
    <location>
        <begin position="9"/>
        <end position="24"/>
    </location>
</feature>
<dbReference type="PROSITE" id="PS50207">
    <property type="entry name" value="CASPASE_P10"/>
    <property type="match status" value="1"/>
</dbReference>
<evidence type="ECO:0000259" key="8">
    <source>
        <dbReference type="PROSITE" id="PS50207"/>
    </source>
</evidence>
<dbReference type="Proteomes" id="UP000008549">
    <property type="component" value="Unassembled WGS sequence"/>
</dbReference>